<organism evidence="2 3">
    <name type="scientific">Rhodococcus aetherivorans</name>
    <dbReference type="NCBI Taxonomy" id="191292"/>
    <lineage>
        <taxon>Bacteria</taxon>
        <taxon>Bacillati</taxon>
        <taxon>Actinomycetota</taxon>
        <taxon>Actinomycetes</taxon>
        <taxon>Mycobacteriales</taxon>
        <taxon>Nocardiaceae</taxon>
        <taxon>Rhodococcus</taxon>
    </lineage>
</organism>
<name>A0ABQ0YLN4_9NOCA</name>
<keyword evidence="3" id="KW-1185">Reference proteome</keyword>
<dbReference type="Pfam" id="PF05119">
    <property type="entry name" value="Terminase_4"/>
    <property type="match status" value="1"/>
</dbReference>
<evidence type="ECO:0000313" key="3">
    <source>
        <dbReference type="Proteomes" id="UP000325466"/>
    </source>
</evidence>
<dbReference type="InterPro" id="IPR006448">
    <property type="entry name" value="Phage_term_ssu_P27"/>
</dbReference>
<evidence type="ECO:0000313" key="2">
    <source>
        <dbReference type="EMBL" id="GES37480.1"/>
    </source>
</evidence>
<reference evidence="2 3" key="1">
    <citation type="journal article" date="2018" name="Biodegradation">
        <title>1,4-Dioxane degradation characteristics of Rhodococcus aetherivorans JCM 14343.</title>
        <authorList>
            <person name="Inoue D."/>
            <person name="Tsunoda T."/>
            <person name="Yamamoto N."/>
            <person name="Ike M."/>
            <person name="Sei K."/>
        </authorList>
    </citation>
    <scope>NUCLEOTIDE SEQUENCE [LARGE SCALE GENOMIC DNA]</scope>
    <source>
        <strain evidence="2 3">JCM 14343</strain>
    </source>
</reference>
<sequence>MAAAIVAEMAEEGLVPDAKEQALLDAAAQVVDRIDALEKIVARDGELLTSSTGTIRVHPAVAEHRQLAATLPKVLSGIVLGNTATAKDPVKQRAANRRWQLHNDRKAANG</sequence>
<evidence type="ECO:0000256" key="1">
    <source>
        <dbReference type="SAM" id="MobiDB-lite"/>
    </source>
</evidence>
<evidence type="ECO:0008006" key="4">
    <source>
        <dbReference type="Google" id="ProtNLM"/>
    </source>
</evidence>
<dbReference type="Proteomes" id="UP000325466">
    <property type="component" value="Unassembled WGS sequence"/>
</dbReference>
<comment type="caution">
    <text evidence="2">The sequence shown here is derived from an EMBL/GenBank/DDBJ whole genome shotgun (WGS) entry which is preliminary data.</text>
</comment>
<feature type="region of interest" description="Disordered" evidence="1">
    <location>
        <begin position="89"/>
        <end position="110"/>
    </location>
</feature>
<protein>
    <recommendedName>
        <fullName evidence="4">Terminase</fullName>
    </recommendedName>
</protein>
<proteinExistence type="predicted"/>
<accession>A0ABQ0YLN4</accession>
<feature type="compositionally biased region" description="Basic and acidic residues" evidence="1">
    <location>
        <begin position="101"/>
        <end position="110"/>
    </location>
</feature>
<dbReference type="EMBL" id="BLAH01000086">
    <property type="protein sequence ID" value="GES37480.1"/>
    <property type="molecule type" value="Genomic_DNA"/>
</dbReference>
<gene>
    <name evidence="2" type="ORF">RAJCM14343_2735</name>
</gene>